<evidence type="ECO:0000256" key="1">
    <source>
        <dbReference type="SAM" id="MobiDB-lite"/>
    </source>
</evidence>
<feature type="region of interest" description="Disordered" evidence="1">
    <location>
        <begin position="326"/>
        <end position="350"/>
    </location>
</feature>
<accession>A0A133VNV9</accession>
<evidence type="ECO:0000313" key="3">
    <source>
        <dbReference type="Proteomes" id="UP000070175"/>
    </source>
</evidence>
<protein>
    <submittedName>
        <fullName evidence="2">Uncharacterized protein</fullName>
    </submittedName>
</protein>
<comment type="caution">
    <text evidence="2">The sequence shown here is derived from an EMBL/GenBank/DDBJ whole genome shotgun (WGS) entry which is preliminary data.</text>
</comment>
<dbReference type="Proteomes" id="UP000070175">
    <property type="component" value="Unassembled WGS sequence"/>
</dbReference>
<dbReference type="AlphaFoldDB" id="A0A133VNV9"/>
<dbReference type="PATRIC" id="fig|1698285.3.peg.289"/>
<organism evidence="2 3">
    <name type="scientific">candidate division MSBL1 archaeon SCGC-AAA382N08</name>
    <dbReference type="NCBI Taxonomy" id="1698285"/>
    <lineage>
        <taxon>Archaea</taxon>
        <taxon>Methanobacteriati</taxon>
        <taxon>Methanobacteriota</taxon>
        <taxon>candidate division MSBL1</taxon>
    </lineage>
</organism>
<proteinExistence type="predicted"/>
<evidence type="ECO:0000313" key="2">
    <source>
        <dbReference type="EMBL" id="KXB08135.1"/>
    </source>
</evidence>
<sequence>MALKADIVSGTNRSFKFSFQNMTDIRAYDTEYGVYVKPNQADSWTVVDPSSSVDINTGSMTVSKSSDSPSGNVPSGGTGVTLAKFTADAVGEDVKVTAMTVEDAGDGSDLDNVKVYLDGVQKGSTQDFSGASASYSFGNTFIIDDAEDSVIKIVGDIKSGGSDIGAGTSIKAKISSWTAKGRTSLASVSPGTVSGYSLDVSSGGLSVSKSSAQPNWDSTTPTGVVGASDVKVSSFAISAGSGEGCDISSIKMSDNGAFSDLQNLKLYKGTKESGTKLGNTQSTVASGTSYTFYPSPYVSLDASEQFTLNVYADILSSATTAGPSQRNVKVKSLSATGKTTNNSLSSSDTPVTGQQLYIASEGNLAISQDSGTPNSDILLTGSSDNVFSSIEFDASTSSEDMKVTSLVIGSTLNSAPTSTITNLTIGGDVPSNSVGALSSDGTYTFDISSNPWVIEAGAKETLDISADINTWQNATSVSGVNLSLATTTYKGAVSGNSTTVAPQKSGNNMEIRKTEVEFALNSDGTLDNTTPKENARVMYFDVTNKSVDYDATLGTATFSVSVALGDADATASEPIAAGVYDNSDDTLVNATSAVYGAADNGLSNSTTTTFALSDETIPAGATKTYYIKTDTGDSSTASNGTSWVYEFTSATDVAWSDGIKSGISSSLINSFPVSQTINF</sequence>
<dbReference type="EMBL" id="LHYJ01000026">
    <property type="protein sequence ID" value="KXB08135.1"/>
    <property type="molecule type" value="Genomic_DNA"/>
</dbReference>
<feature type="compositionally biased region" description="Polar residues" evidence="1">
    <location>
        <begin position="58"/>
        <end position="73"/>
    </location>
</feature>
<gene>
    <name evidence="2" type="ORF">AKJ56_01815</name>
</gene>
<feature type="region of interest" description="Disordered" evidence="1">
    <location>
        <begin position="58"/>
        <end position="77"/>
    </location>
</feature>
<name>A0A133VNV9_9EURY</name>
<keyword evidence="3" id="KW-1185">Reference proteome</keyword>
<reference evidence="2 3" key="1">
    <citation type="journal article" date="2016" name="Sci. Rep.">
        <title>Metabolic traits of an uncultured archaeal lineage -MSBL1- from brine pools of the Red Sea.</title>
        <authorList>
            <person name="Mwirichia R."/>
            <person name="Alam I."/>
            <person name="Rashid M."/>
            <person name="Vinu M."/>
            <person name="Ba-Alawi W."/>
            <person name="Anthony Kamau A."/>
            <person name="Kamanda Ngugi D."/>
            <person name="Goker M."/>
            <person name="Klenk H.P."/>
            <person name="Bajic V."/>
            <person name="Stingl U."/>
        </authorList>
    </citation>
    <scope>NUCLEOTIDE SEQUENCE [LARGE SCALE GENOMIC DNA]</scope>
    <source>
        <strain evidence="2">SCGC-AAA382N08</strain>
    </source>
</reference>